<evidence type="ECO:0000313" key="2">
    <source>
        <dbReference type="EMBL" id="MXQ06592.1"/>
    </source>
</evidence>
<dbReference type="Gene3D" id="3.60.15.10">
    <property type="entry name" value="Ribonuclease Z/Hydroxyacylglutathione hydrolase-like"/>
    <property type="match status" value="1"/>
</dbReference>
<reference evidence="2 3" key="2">
    <citation type="submission" date="2020-03" db="EMBL/GenBank/DDBJ databases">
        <title>Kangsaoukella pontilimi gen. nov., sp. nov., a new member of the family Rhodobacteraceae isolated from a tidal mudflat.</title>
        <authorList>
            <person name="Kim I.S."/>
        </authorList>
    </citation>
    <scope>NUCLEOTIDE SEQUENCE [LARGE SCALE GENOMIC DNA]</scope>
    <source>
        <strain evidence="2 3">GH1-50</strain>
    </source>
</reference>
<dbReference type="Proteomes" id="UP000480350">
    <property type="component" value="Unassembled WGS sequence"/>
</dbReference>
<sequence length="547" mass="61523">MPFSTDKSYFIARPDVVLKSAPGGGSARNHLILGDWLRYLGDTDGEFIRIRCRGDEGWVHEDDVTETRALEINFVDIGQGDGCHIVTPDDEIILIDAGVGTNMERFLSWRYNLRSRNVRRAPDFDPAKPEREPWKIDYVVVSHPDNDHYLGFRQVFDNPKLSFDKVFHNGIVERPDEPEDPALSYPDDLGGYVDGSPKMLWDVAHTNKRLKEIVNAFPDTRKQLISTYRACLANTKTATFRSLGRKRSQLENGTRVFFDKFDGTGSPLAFEVLGPIYEPVTHDGQTRDGLRKLGAEGVTKNGHSVILKLTYGKLAVMLGGDLNTQAQDFLLSLYAGGPKKTSSLEKKIAGFEAEGNQITAEDQAKLDRDRAKLDGIIQTARQTFQVDVAKACHHGSSHIMDAFLAALNPVVTVISSGDEESHSHPRPDALGTFGKHGRGRRPLIFSTELARSTREFTPVINYLNILRAFEARLEAEADPDKRREIEQDMQEKKDRNVAVYGMITLRALGDTILLAQKLEEPRSEGEKWDLYELHHNDKTGMYEYDPH</sequence>
<name>A0A7C9MBQ0_9RHOB</name>
<evidence type="ECO:0000259" key="1">
    <source>
        <dbReference type="Pfam" id="PF00753"/>
    </source>
</evidence>
<evidence type="ECO:0000313" key="3">
    <source>
        <dbReference type="Proteomes" id="UP000480350"/>
    </source>
</evidence>
<feature type="domain" description="Metallo-beta-lactamase" evidence="1">
    <location>
        <begin position="84"/>
        <end position="156"/>
    </location>
</feature>
<dbReference type="Pfam" id="PF00753">
    <property type="entry name" value="Lactamase_B"/>
    <property type="match status" value="1"/>
</dbReference>
<dbReference type="InterPro" id="IPR052159">
    <property type="entry name" value="Competence_DNA_uptake"/>
</dbReference>
<dbReference type="AlphaFoldDB" id="A0A7C9MBQ0"/>
<dbReference type="PANTHER" id="PTHR30619:SF1">
    <property type="entry name" value="RECOMBINATION PROTEIN 2"/>
    <property type="match status" value="1"/>
</dbReference>
<organism evidence="2 3">
    <name type="scientific">Kangsaoukella pontilimi</name>
    <dbReference type="NCBI Taxonomy" id="2691042"/>
    <lineage>
        <taxon>Bacteria</taxon>
        <taxon>Pseudomonadati</taxon>
        <taxon>Pseudomonadota</taxon>
        <taxon>Alphaproteobacteria</taxon>
        <taxon>Rhodobacterales</taxon>
        <taxon>Paracoccaceae</taxon>
        <taxon>Kangsaoukella</taxon>
    </lineage>
</organism>
<gene>
    <name evidence="2" type="ORF">GQ651_01905</name>
</gene>
<dbReference type="RefSeq" id="WP_160762522.1">
    <property type="nucleotide sequence ID" value="NZ_WUPT01000001.1"/>
</dbReference>
<proteinExistence type="predicted"/>
<dbReference type="EMBL" id="WUPT01000001">
    <property type="protein sequence ID" value="MXQ06592.1"/>
    <property type="molecule type" value="Genomic_DNA"/>
</dbReference>
<dbReference type="SUPFAM" id="SSF56281">
    <property type="entry name" value="Metallo-hydrolase/oxidoreductase"/>
    <property type="match status" value="1"/>
</dbReference>
<protein>
    <submittedName>
        <fullName evidence="2">MBL fold metallo-hydrolase</fullName>
    </submittedName>
</protein>
<comment type="caution">
    <text evidence="2">The sequence shown here is derived from an EMBL/GenBank/DDBJ whole genome shotgun (WGS) entry which is preliminary data.</text>
</comment>
<dbReference type="PANTHER" id="PTHR30619">
    <property type="entry name" value="DNA INTERNALIZATION/COMPETENCE PROTEIN COMEC/REC2"/>
    <property type="match status" value="1"/>
</dbReference>
<accession>A0A7C9MBQ0</accession>
<dbReference type="InterPro" id="IPR036866">
    <property type="entry name" value="RibonucZ/Hydroxyglut_hydro"/>
</dbReference>
<dbReference type="InterPro" id="IPR001279">
    <property type="entry name" value="Metallo-B-lactamas"/>
</dbReference>
<keyword evidence="3" id="KW-1185">Reference proteome</keyword>
<dbReference type="GO" id="GO:0016787">
    <property type="term" value="F:hydrolase activity"/>
    <property type="evidence" value="ECO:0007669"/>
    <property type="project" value="UniProtKB-KW"/>
</dbReference>
<keyword evidence="2" id="KW-0378">Hydrolase</keyword>
<reference evidence="2 3" key="1">
    <citation type="submission" date="2019-12" db="EMBL/GenBank/DDBJ databases">
        <authorList>
            <person name="Lee S.D."/>
        </authorList>
    </citation>
    <scope>NUCLEOTIDE SEQUENCE [LARGE SCALE GENOMIC DNA]</scope>
    <source>
        <strain evidence="2 3">GH1-50</strain>
    </source>
</reference>